<evidence type="ECO:0000313" key="15">
    <source>
        <dbReference type="EMBL" id="ORY85613.1"/>
    </source>
</evidence>
<evidence type="ECO:0000256" key="1">
    <source>
        <dbReference type="ARBA" id="ARBA00001936"/>
    </source>
</evidence>
<comment type="subcellular location">
    <subcellularLocation>
        <location evidence="4">Nucleus</location>
    </subcellularLocation>
</comment>
<dbReference type="GO" id="GO:0008419">
    <property type="term" value="F:RNA lariat debranching enzyme activity"/>
    <property type="evidence" value="ECO:0007669"/>
    <property type="project" value="TreeGrafter"/>
</dbReference>
<comment type="cofactor">
    <cofactor evidence="3">
        <name>Fe(2+)</name>
        <dbReference type="ChEBI" id="CHEBI:29033"/>
    </cofactor>
</comment>
<keyword evidence="9" id="KW-0862">Zinc</keyword>
<dbReference type="GO" id="GO:0005634">
    <property type="term" value="C:nucleus"/>
    <property type="evidence" value="ECO:0007669"/>
    <property type="project" value="UniProtKB-SubCell"/>
</dbReference>
<dbReference type="STRING" id="56484.A0A1Y2FNS7"/>
<dbReference type="EMBL" id="MCFI01000004">
    <property type="protein sequence ID" value="ORY85613.1"/>
    <property type="molecule type" value="Genomic_DNA"/>
</dbReference>
<comment type="similarity">
    <text evidence="5">Belongs to the lariat debranching enzyme family.</text>
</comment>
<dbReference type="Proteomes" id="UP000193685">
    <property type="component" value="Unassembled WGS sequence"/>
</dbReference>
<evidence type="ECO:0000256" key="9">
    <source>
        <dbReference type="ARBA" id="ARBA00022833"/>
    </source>
</evidence>
<evidence type="ECO:0000313" key="16">
    <source>
        <dbReference type="Proteomes" id="UP000193685"/>
    </source>
</evidence>
<keyword evidence="11" id="KW-0464">Manganese</keyword>
<evidence type="ECO:0000256" key="8">
    <source>
        <dbReference type="ARBA" id="ARBA00022801"/>
    </source>
</evidence>
<dbReference type="GeneID" id="63788486"/>
<keyword evidence="10" id="KW-0408">Iron</keyword>
<dbReference type="Gene3D" id="3.60.21.10">
    <property type="match status" value="1"/>
</dbReference>
<dbReference type="Pfam" id="PF05011">
    <property type="entry name" value="DBR1"/>
    <property type="match status" value="1"/>
</dbReference>
<dbReference type="RefSeq" id="XP_040727095.1">
    <property type="nucleotide sequence ID" value="XM_040871887.1"/>
</dbReference>
<feature type="compositionally biased region" description="Acidic residues" evidence="13">
    <location>
        <begin position="271"/>
        <end position="283"/>
    </location>
</feature>
<evidence type="ECO:0000256" key="3">
    <source>
        <dbReference type="ARBA" id="ARBA00001954"/>
    </source>
</evidence>
<keyword evidence="16" id="KW-1185">Reference proteome</keyword>
<dbReference type="OMA" id="KWWFSAH"/>
<keyword evidence="8" id="KW-0378">Hydrolase</keyword>
<evidence type="ECO:0000256" key="11">
    <source>
        <dbReference type="ARBA" id="ARBA00023211"/>
    </source>
</evidence>
<evidence type="ECO:0000256" key="6">
    <source>
        <dbReference type="ARBA" id="ARBA00022664"/>
    </source>
</evidence>
<keyword evidence="6" id="KW-0507">mRNA processing</keyword>
<dbReference type="InterPro" id="IPR041816">
    <property type="entry name" value="Dbr1_N"/>
</dbReference>
<name>A0A1Y2FNS7_PROLT</name>
<sequence>MPRALNIAVLGCCHGELHQIYRSIAERSAQAAPIDLLIIGGDFQAVRNHADLSCMSVPDKYKRLGNFHQYYSGKAKAPVLTLFVGGNHESSAYMQELYHGGWVAPNIYYLGSAGIVRYKGLRIAGISGIWQKEHYIRGYNECPPYTSSSLRSVYHVRQFEVQRLLAAHQAQPGIDIFLSHDWPRGIEQHGDTAALLKKKPFFKAEVARNDLGSPANETLLAGIKPRYWFSAHLHVRFQAEVVHGESKKRSREATPPVSSTGRELVANPDEITVDFDDDDEEDVSEAKDPNEIQLELSDDEVAAESKPSRAIQSLEEYKKQVLQRYKLNETPSSKPDSTQFLALDKCLPRRQYLEYISIETTEESSDDLCYDPTWLATTRAMAPYFSTGAYQCELPDPVQLQAEIAEARRWLDAKHLDLTIPHNFERTAPAEDLSSAKRTKVHVYNNPQTSKFVEMLEIPNPFVKVGSGWEPRPARKVAQ</sequence>
<accession>A0A1Y2FNS7</accession>
<dbReference type="PANTHER" id="PTHR12849:SF0">
    <property type="entry name" value="LARIAT DEBRANCHING ENZYME"/>
    <property type="match status" value="1"/>
</dbReference>
<dbReference type="SUPFAM" id="SSF56300">
    <property type="entry name" value="Metallo-dependent phosphatases"/>
    <property type="match status" value="1"/>
</dbReference>
<dbReference type="InterPro" id="IPR004843">
    <property type="entry name" value="Calcineurin-like_PHP"/>
</dbReference>
<evidence type="ECO:0000256" key="2">
    <source>
        <dbReference type="ARBA" id="ARBA00001947"/>
    </source>
</evidence>
<feature type="region of interest" description="Disordered" evidence="13">
    <location>
        <begin position="244"/>
        <end position="291"/>
    </location>
</feature>
<dbReference type="Pfam" id="PF00149">
    <property type="entry name" value="Metallophos"/>
    <property type="match status" value="1"/>
</dbReference>
<dbReference type="SMART" id="SM01124">
    <property type="entry name" value="DBR1"/>
    <property type="match status" value="1"/>
</dbReference>
<dbReference type="PANTHER" id="PTHR12849">
    <property type="entry name" value="RNA LARIAT DEBRANCHING ENZYME"/>
    <property type="match status" value="1"/>
</dbReference>
<comment type="cofactor">
    <cofactor evidence="1">
        <name>Mn(2+)</name>
        <dbReference type="ChEBI" id="CHEBI:29035"/>
    </cofactor>
</comment>
<comment type="cofactor">
    <cofactor evidence="2">
        <name>Zn(2+)</name>
        <dbReference type="ChEBI" id="CHEBI:29105"/>
    </cofactor>
</comment>
<dbReference type="GO" id="GO:0046872">
    <property type="term" value="F:metal ion binding"/>
    <property type="evidence" value="ECO:0007669"/>
    <property type="project" value="UniProtKB-KW"/>
</dbReference>
<dbReference type="FunFam" id="3.60.21.10:FF:000035">
    <property type="entry name" value="Lariat debranching enzyme"/>
    <property type="match status" value="1"/>
</dbReference>
<evidence type="ECO:0000256" key="5">
    <source>
        <dbReference type="ARBA" id="ARBA00006045"/>
    </source>
</evidence>
<keyword evidence="12" id="KW-0539">Nucleus</keyword>
<evidence type="ECO:0000259" key="14">
    <source>
        <dbReference type="SMART" id="SM01124"/>
    </source>
</evidence>
<dbReference type="OrthoDB" id="407609at2759"/>
<evidence type="ECO:0000256" key="12">
    <source>
        <dbReference type="ARBA" id="ARBA00023242"/>
    </source>
</evidence>
<dbReference type="GO" id="GO:0000398">
    <property type="term" value="P:mRNA splicing, via spliceosome"/>
    <property type="evidence" value="ECO:0007669"/>
    <property type="project" value="TreeGrafter"/>
</dbReference>
<organism evidence="15 16">
    <name type="scientific">Protomyces lactucae-debilis</name>
    <dbReference type="NCBI Taxonomy" id="2754530"/>
    <lineage>
        <taxon>Eukaryota</taxon>
        <taxon>Fungi</taxon>
        <taxon>Dikarya</taxon>
        <taxon>Ascomycota</taxon>
        <taxon>Taphrinomycotina</taxon>
        <taxon>Taphrinomycetes</taxon>
        <taxon>Taphrinales</taxon>
        <taxon>Protomycetaceae</taxon>
        <taxon>Protomyces</taxon>
    </lineage>
</organism>
<gene>
    <name evidence="15" type="ORF">BCR37DRAFT_402072</name>
</gene>
<proteinExistence type="inferred from homology"/>
<dbReference type="InterPro" id="IPR029052">
    <property type="entry name" value="Metallo-depent_PP-like"/>
</dbReference>
<keyword evidence="7" id="KW-0479">Metal-binding</keyword>
<comment type="caution">
    <text evidence="15">The sequence shown here is derived from an EMBL/GenBank/DDBJ whole genome shotgun (WGS) entry which is preliminary data.</text>
</comment>
<dbReference type="CDD" id="cd00844">
    <property type="entry name" value="MPP_Dbr1_N"/>
    <property type="match status" value="1"/>
</dbReference>
<evidence type="ECO:0000256" key="10">
    <source>
        <dbReference type="ARBA" id="ARBA00023004"/>
    </source>
</evidence>
<feature type="domain" description="Lariat debranching enzyme C-terminal" evidence="14">
    <location>
        <begin position="327"/>
        <end position="462"/>
    </location>
</feature>
<dbReference type="InterPro" id="IPR007708">
    <property type="entry name" value="DBR1_C"/>
</dbReference>
<reference evidence="15 16" key="1">
    <citation type="submission" date="2016-07" db="EMBL/GenBank/DDBJ databases">
        <title>Pervasive Adenine N6-methylation of Active Genes in Fungi.</title>
        <authorList>
            <consortium name="DOE Joint Genome Institute"/>
            <person name="Mondo S.J."/>
            <person name="Dannebaum R.O."/>
            <person name="Kuo R.C."/>
            <person name="Labutti K."/>
            <person name="Haridas S."/>
            <person name="Kuo A."/>
            <person name="Salamov A."/>
            <person name="Ahrendt S.R."/>
            <person name="Lipzen A."/>
            <person name="Sullivan W."/>
            <person name="Andreopoulos W.B."/>
            <person name="Clum A."/>
            <person name="Lindquist E."/>
            <person name="Daum C."/>
            <person name="Ramamoorthy G.K."/>
            <person name="Gryganskyi A."/>
            <person name="Culley D."/>
            <person name="Magnuson J.K."/>
            <person name="James T.Y."/>
            <person name="O'Malley M.A."/>
            <person name="Stajich J.E."/>
            <person name="Spatafora J.W."/>
            <person name="Visel A."/>
            <person name="Grigoriev I.V."/>
        </authorList>
    </citation>
    <scope>NUCLEOTIDE SEQUENCE [LARGE SCALE GENOMIC DNA]</scope>
    <source>
        <strain evidence="15 16">12-1054</strain>
    </source>
</reference>
<evidence type="ECO:0000256" key="13">
    <source>
        <dbReference type="SAM" id="MobiDB-lite"/>
    </source>
</evidence>
<evidence type="ECO:0000256" key="4">
    <source>
        <dbReference type="ARBA" id="ARBA00004123"/>
    </source>
</evidence>
<dbReference type="AlphaFoldDB" id="A0A1Y2FNS7"/>
<protein>
    <submittedName>
        <fullName evidence="15">Lariat debranching enzyme, C-terminal domain-domain-containing protein</fullName>
    </submittedName>
</protein>
<evidence type="ECO:0000256" key="7">
    <source>
        <dbReference type="ARBA" id="ARBA00022723"/>
    </source>
</evidence>